<comment type="caution">
    <text evidence="1">The sequence shown here is derived from an EMBL/GenBank/DDBJ whole genome shotgun (WGS) entry which is preliminary data.</text>
</comment>
<dbReference type="Proteomes" id="UP001177021">
    <property type="component" value="Unassembled WGS sequence"/>
</dbReference>
<keyword evidence="2" id="KW-1185">Reference proteome</keyword>
<name>A0ACB0LGQ8_TRIPR</name>
<dbReference type="EMBL" id="CASHSV030000513">
    <property type="protein sequence ID" value="CAJ2668608.1"/>
    <property type="molecule type" value="Genomic_DNA"/>
</dbReference>
<proteinExistence type="predicted"/>
<evidence type="ECO:0000313" key="1">
    <source>
        <dbReference type="EMBL" id="CAJ2668608.1"/>
    </source>
</evidence>
<accession>A0ACB0LGQ8</accession>
<sequence>MYKTQLQQLCQRQRWSLPEYSHMNEGLQHKPSYKASVVVNGVTFTSSDTFNSSKEAQNQAAMKAFYNFSSPPPSDTDRLSKNHLNNYARKNNLDPPVYKTIAEGLPHDIHYKATVFIDGKSFESPTFFNTIRDAEQAAAKIALMELPISVDVFQKDESCPSKSLLLELTQREGFCKPTYKTTESGSSHLFFSTVEVEGLEFHGKASRSKKLAENDAAKIAYIALKECEGQTFQASNSDQEHQSSSIQLSFTMEQLDRLYKILESNTLSGSVAPKGTSALFSVSPSRAWIVDSGASDHMTGDSTLFSSYSPCAGNHKIKIADGSFSAIAGKGSVVLSPSLTLKDVLHVPNLSCSLMSVSKLAQDRNCQTNFFRTHCVFQDLNSGKMIGSAKESGGLYYFDIEPESQLPSKPISSCFESFLVLNNNNDDVMLWHSRLGHPSFPYLKHLFPELFRNKDLSLFKCEACEFAKHHRSHFPLQPYKPSKPFSVIHSDVWGPNRTSTLSHKKWFITFIDDHSRVCWVYLLKGKSDVCQAVKDFVKMVQNQFQTNIQVFRSDNGKEYFNTMLSDFFRENGIVHQSSCPNTPQQNGVAERKNRHLLEVARALLFASKVPNYLWGEAVLTAAYLINRVPSKVLNFKTPIHIFKECFPNDRVSNDLTLKIFGCTAFVHEHKNISKLEPRAIKCVFVGYSPTQKGYKCFDPKNQKMFVTMDVTFFENKPFFDTHLQGGNLNEDSSQTEDMSFFNSFQTEDMSFFNNLSLPVSQSSKTYTSAPTKNGHDFLSNPTPVMSSELVESEPTFSHEENNENLENNDNDDLIEMPQNNESYKDNRFEAGNKTWKGKVFVRKNHKESDKSTSQHCHESEPGDDQLPKKRKGKSISVSESRILYPDIDDPVAVRKPVRSCTKYPLSNFISYSNLSSSFSAFTSKLSSVEIPKNVQVALEVPKWREAVLEEMKALEKNKTWSVMTLPDGKKTVGCKWVFTVKYNSDGSIERYKARLVAKGFTQTYGIDYSETFAPVAKLNTVRILLSLAANLDWPLHQLDVKNAFLNGDLEEEVYMDIPPGFEDKFGSNVCKLNKSLYGLKQSPRAWFEKFTYSMKKQGYIQGQADHTLFTKFSQDGKIAVLIVYVDDIVLTGDDIVEMARVKEKLALDFEIKDLGSMRYFLGMEVARSKDGIVVSQQKYILDLLKETGMSGCRPADTPMDPNAKLWEEGSVPVDTGRYQRLVGKLIYLSHTRPDIAFSVSVVSQFMHSPFEEHLEAVYRILRYLKANPGKGLFFKKTNERNVSIFTDADWAGSVTDRRSTSGYCTYVWGNLVTWRSKKQGVVARSSAEAEFRAMAQGICEGLWIHKVLEELKIKIELPLKLYSDSKAAISIAHNPVQHDRTKHIEIDRHFIKEKLDAGIICLPFNIHKFEENQELQSTHKSDIVKLKQILSFEDELLDKEILPTDVKINNGIHNESFLLRPKKKFKRSNMSSSSSSTDLPSVSVSESNKATSSYLSFTSFPDTVFPDGNNGSANW</sequence>
<reference evidence="1" key="1">
    <citation type="submission" date="2023-10" db="EMBL/GenBank/DDBJ databases">
        <authorList>
            <person name="Rodriguez Cubillos JULIANA M."/>
            <person name="De Vega J."/>
        </authorList>
    </citation>
    <scope>NUCLEOTIDE SEQUENCE</scope>
</reference>
<evidence type="ECO:0000313" key="2">
    <source>
        <dbReference type="Proteomes" id="UP001177021"/>
    </source>
</evidence>
<gene>
    <name evidence="1" type="ORF">MILVUS5_LOCUS32972</name>
</gene>
<protein>
    <submittedName>
        <fullName evidence="1">Uncharacterized protein</fullName>
    </submittedName>
</protein>
<organism evidence="1 2">
    <name type="scientific">Trifolium pratense</name>
    <name type="common">Red clover</name>
    <dbReference type="NCBI Taxonomy" id="57577"/>
    <lineage>
        <taxon>Eukaryota</taxon>
        <taxon>Viridiplantae</taxon>
        <taxon>Streptophyta</taxon>
        <taxon>Embryophyta</taxon>
        <taxon>Tracheophyta</taxon>
        <taxon>Spermatophyta</taxon>
        <taxon>Magnoliopsida</taxon>
        <taxon>eudicotyledons</taxon>
        <taxon>Gunneridae</taxon>
        <taxon>Pentapetalae</taxon>
        <taxon>rosids</taxon>
        <taxon>fabids</taxon>
        <taxon>Fabales</taxon>
        <taxon>Fabaceae</taxon>
        <taxon>Papilionoideae</taxon>
        <taxon>50 kb inversion clade</taxon>
        <taxon>NPAAA clade</taxon>
        <taxon>Hologalegina</taxon>
        <taxon>IRL clade</taxon>
        <taxon>Trifolieae</taxon>
        <taxon>Trifolium</taxon>
    </lineage>
</organism>